<name>A0A8H6XQ86_9AGAR</name>
<evidence type="ECO:0000256" key="1">
    <source>
        <dbReference type="SAM" id="SignalP"/>
    </source>
</evidence>
<comment type="caution">
    <text evidence="2">The sequence shown here is derived from an EMBL/GenBank/DDBJ whole genome shotgun (WGS) entry which is preliminary data.</text>
</comment>
<feature type="signal peptide" evidence="1">
    <location>
        <begin position="1"/>
        <end position="21"/>
    </location>
</feature>
<gene>
    <name evidence="2" type="ORF">MVEN_01621900</name>
</gene>
<dbReference type="AlphaFoldDB" id="A0A8H6XQ86"/>
<dbReference type="OrthoDB" id="2501483at2759"/>
<reference evidence="2" key="1">
    <citation type="submission" date="2020-05" db="EMBL/GenBank/DDBJ databases">
        <title>Mycena genomes resolve the evolution of fungal bioluminescence.</title>
        <authorList>
            <person name="Tsai I.J."/>
        </authorList>
    </citation>
    <scope>NUCLEOTIDE SEQUENCE</scope>
    <source>
        <strain evidence="2">CCC161011</strain>
    </source>
</reference>
<dbReference type="Proteomes" id="UP000620124">
    <property type="component" value="Unassembled WGS sequence"/>
</dbReference>
<feature type="chain" id="PRO_5034263035" evidence="1">
    <location>
        <begin position="22"/>
        <end position="103"/>
    </location>
</feature>
<keyword evidence="1" id="KW-0732">Signal</keyword>
<accession>A0A8H6XQ86</accession>
<organism evidence="2 3">
    <name type="scientific">Mycena venus</name>
    <dbReference type="NCBI Taxonomy" id="2733690"/>
    <lineage>
        <taxon>Eukaryota</taxon>
        <taxon>Fungi</taxon>
        <taxon>Dikarya</taxon>
        <taxon>Basidiomycota</taxon>
        <taxon>Agaricomycotina</taxon>
        <taxon>Agaricomycetes</taxon>
        <taxon>Agaricomycetidae</taxon>
        <taxon>Agaricales</taxon>
        <taxon>Marasmiineae</taxon>
        <taxon>Mycenaceae</taxon>
        <taxon>Mycena</taxon>
    </lineage>
</organism>
<protein>
    <submittedName>
        <fullName evidence="2">Uncharacterized protein</fullName>
    </submittedName>
</protein>
<dbReference type="EMBL" id="JACAZI010000013">
    <property type="protein sequence ID" value="KAF7345993.1"/>
    <property type="molecule type" value="Genomic_DNA"/>
</dbReference>
<proteinExistence type="predicted"/>
<keyword evidence="3" id="KW-1185">Reference proteome</keyword>
<sequence length="103" mass="11731">MLQILACCLGTDIGLIQTCWAAFKDVVWNHPDVTATDEEITTYNNAALSRDTFRVCINPEYENHRDSDNIMTLDHPLTYKATLFTARNGALPVYISSLYCRRE</sequence>
<evidence type="ECO:0000313" key="3">
    <source>
        <dbReference type="Proteomes" id="UP000620124"/>
    </source>
</evidence>
<evidence type="ECO:0000313" key="2">
    <source>
        <dbReference type="EMBL" id="KAF7345993.1"/>
    </source>
</evidence>